<sequence>MFAVGAPRHQGIFVCLRQAGQIDQRVIDKLHQMTVEFLHDQQMGRLLYVLGRHAVVHVLAAFCITSLHQYLNDRHKPVANLTHQSVDLARSIRSNWQLAGNIFCRSSRDSYRP</sequence>
<reference evidence="1" key="1">
    <citation type="submission" date="2019-05" db="EMBL/GenBank/DDBJ databases">
        <authorList>
            <consortium name="Pathogen Informatics"/>
        </authorList>
    </citation>
    <scope>NUCLEOTIDE SEQUENCE [LARGE SCALE GENOMIC DNA]</scope>
    <source>
        <strain evidence="1">NCTC12965</strain>
    </source>
</reference>
<evidence type="ECO:0000313" key="1">
    <source>
        <dbReference type="EMBL" id="VTR54034.1"/>
    </source>
</evidence>
<protein>
    <submittedName>
        <fullName evidence="1">Uncharacterized protein</fullName>
    </submittedName>
</protein>
<name>A0A4U9W5K9_SERFO</name>
<dbReference type="AlphaFoldDB" id="A0A4U9W5K9"/>
<gene>
    <name evidence="1" type="ORF">NCTC12965_06656</name>
</gene>
<organism evidence="1">
    <name type="scientific">Serratia fonticola</name>
    <dbReference type="NCBI Taxonomy" id="47917"/>
    <lineage>
        <taxon>Bacteria</taxon>
        <taxon>Pseudomonadati</taxon>
        <taxon>Pseudomonadota</taxon>
        <taxon>Gammaproteobacteria</taxon>
        <taxon>Enterobacterales</taxon>
        <taxon>Yersiniaceae</taxon>
        <taxon>Serratia</taxon>
    </lineage>
</organism>
<dbReference type="EMBL" id="CABEEZ010000131">
    <property type="protein sequence ID" value="VTR54034.1"/>
    <property type="molecule type" value="Genomic_DNA"/>
</dbReference>
<proteinExistence type="predicted"/>
<accession>A0A4U9W5K9</accession>